<dbReference type="Proteomes" id="UP000199062">
    <property type="component" value="Unassembled WGS sequence"/>
</dbReference>
<evidence type="ECO:0000313" key="1">
    <source>
        <dbReference type="EMBL" id="SFS00142.1"/>
    </source>
</evidence>
<dbReference type="AlphaFoldDB" id="A0A1I6L9L4"/>
<sequence>MIFRLSDWVPTGKYEVGINQFKDIAENYEFEDLKAIAFESYSKERGDGIMELQMGDVDIIEFVKKIIYAHRIVLMAPNETIDTNDIADIAVCAHGIITECEMLLIEEKWRNVELIERVTDEIEGEDDLDVYADFDDFVDALDQL</sequence>
<proteinExistence type="predicted"/>
<dbReference type="EMBL" id="FOZK01000002">
    <property type="protein sequence ID" value="SFS00142.1"/>
    <property type="molecule type" value="Genomic_DNA"/>
</dbReference>
<keyword evidence="2" id="KW-1185">Reference proteome</keyword>
<protein>
    <submittedName>
        <fullName evidence="1">Uncharacterized protein</fullName>
    </submittedName>
</protein>
<name>A0A1I6L9L4_9EURY</name>
<reference evidence="1 2" key="1">
    <citation type="submission" date="2016-10" db="EMBL/GenBank/DDBJ databases">
        <authorList>
            <person name="de Groot N.N."/>
        </authorList>
    </citation>
    <scope>NUCLEOTIDE SEQUENCE [LARGE SCALE GENOMIC DNA]</scope>
    <source>
        <strain evidence="1 2">CGMCC 1.10457</strain>
    </source>
</reference>
<evidence type="ECO:0000313" key="2">
    <source>
        <dbReference type="Proteomes" id="UP000199062"/>
    </source>
</evidence>
<accession>A0A1I6L9L4</accession>
<gene>
    <name evidence="1" type="ORF">SAMN05216559_2316</name>
</gene>
<organism evidence="1 2">
    <name type="scientific">Halomicrobium zhouii</name>
    <dbReference type="NCBI Taxonomy" id="767519"/>
    <lineage>
        <taxon>Archaea</taxon>
        <taxon>Methanobacteriati</taxon>
        <taxon>Methanobacteriota</taxon>
        <taxon>Stenosarchaea group</taxon>
        <taxon>Halobacteria</taxon>
        <taxon>Halobacteriales</taxon>
        <taxon>Haloarculaceae</taxon>
        <taxon>Halomicrobium</taxon>
    </lineage>
</organism>